<feature type="signal peptide" evidence="8">
    <location>
        <begin position="1"/>
        <end position="25"/>
    </location>
</feature>
<keyword evidence="6" id="KW-0472">Membrane</keyword>
<dbReference type="PANTHER" id="PTHR35093:SF8">
    <property type="entry name" value="OUTER MEMBRANE PROTEIN NMB0088-RELATED"/>
    <property type="match status" value="1"/>
</dbReference>
<keyword evidence="5 8" id="KW-0732">Signal</keyword>
<gene>
    <name evidence="9" type="ORF">PUV54_12105</name>
</gene>
<evidence type="ECO:0000256" key="7">
    <source>
        <dbReference type="ARBA" id="ARBA00023237"/>
    </source>
</evidence>
<comment type="subcellular location">
    <subcellularLocation>
        <location evidence="1">Cell outer membrane</location>
        <topology evidence="1">Multi-pass membrane protein</topology>
    </subcellularLocation>
</comment>
<dbReference type="AlphaFoldDB" id="A0AAE9ZAK5"/>
<dbReference type="RefSeq" id="WP_274492512.1">
    <property type="nucleotide sequence ID" value="NZ_CP118166.1"/>
</dbReference>
<dbReference type="Gene3D" id="2.40.160.60">
    <property type="entry name" value="Outer membrane protein transport protein (OMPP1/FadL/TodX)"/>
    <property type="match status" value="1"/>
</dbReference>
<organism evidence="9 10">
    <name type="scientific">Hyphococcus flavus</name>
    <dbReference type="NCBI Taxonomy" id="1866326"/>
    <lineage>
        <taxon>Bacteria</taxon>
        <taxon>Pseudomonadati</taxon>
        <taxon>Pseudomonadota</taxon>
        <taxon>Alphaproteobacteria</taxon>
        <taxon>Parvularculales</taxon>
        <taxon>Parvularculaceae</taxon>
        <taxon>Hyphococcus</taxon>
    </lineage>
</organism>
<evidence type="ECO:0000313" key="10">
    <source>
        <dbReference type="Proteomes" id="UP001214043"/>
    </source>
</evidence>
<keyword evidence="3" id="KW-1134">Transmembrane beta strand</keyword>
<dbReference type="KEGG" id="hfl:PUV54_12105"/>
<evidence type="ECO:0000256" key="5">
    <source>
        <dbReference type="ARBA" id="ARBA00022729"/>
    </source>
</evidence>
<comment type="similarity">
    <text evidence="2">Belongs to the OmpP1/FadL family.</text>
</comment>
<evidence type="ECO:0000256" key="1">
    <source>
        <dbReference type="ARBA" id="ARBA00004571"/>
    </source>
</evidence>
<sequence length="447" mass="46704">MSRTTLFHTSLTSAVVAFSSTPVFASGFALNTQSAEALGAATAGAPATQATPSNAYFNPASIVGVEGLESSLSVVGVINDTSFENANASLFGAVPVQGATSGEAVIGDAAFPTGATAFKISEHLFAGIAAYAPFGFNTEYDAASVVRYHGTFSQVVSGSLTPIVGIALNDGWSLAAGPRFQYIDVDIDGAIDAAGVEAALLMTASVPGTDDVFFDFSANDWGVGYTVGLQGDLTNNIHVGASFISKVEHDLEGQADFDLGTSAAGQNLEMTLGLFQDTSLSSNLTTPAIVQFGLIADVNPSTRLMASATQTRWASFDQLVTAFENPAQPPEVTTQNWDNVWAGALGVEYDISQSDTIRAGVMYEDDPVNPAFSTARVPGAKRVWFGAGYSRDLSDNAELHLAASYVYNDTGPVDQSVTLPENQFRGSLQADVNITGLLFAVGLDWKF</sequence>
<dbReference type="EMBL" id="CP118166">
    <property type="protein sequence ID" value="WDI30698.1"/>
    <property type="molecule type" value="Genomic_DNA"/>
</dbReference>
<dbReference type="GO" id="GO:0015483">
    <property type="term" value="F:long-chain fatty acid transporting porin activity"/>
    <property type="evidence" value="ECO:0007669"/>
    <property type="project" value="TreeGrafter"/>
</dbReference>
<proteinExistence type="inferred from homology"/>
<evidence type="ECO:0000313" key="9">
    <source>
        <dbReference type="EMBL" id="WDI30698.1"/>
    </source>
</evidence>
<dbReference type="Pfam" id="PF03349">
    <property type="entry name" value="Toluene_X"/>
    <property type="match status" value="1"/>
</dbReference>
<evidence type="ECO:0000256" key="6">
    <source>
        <dbReference type="ARBA" id="ARBA00023136"/>
    </source>
</evidence>
<keyword evidence="7" id="KW-0998">Cell outer membrane</keyword>
<keyword evidence="10" id="KW-1185">Reference proteome</keyword>
<dbReference type="GO" id="GO:0009279">
    <property type="term" value="C:cell outer membrane"/>
    <property type="evidence" value="ECO:0007669"/>
    <property type="project" value="UniProtKB-SubCell"/>
</dbReference>
<evidence type="ECO:0000256" key="8">
    <source>
        <dbReference type="SAM" id="SignalP"/>
    </source>
</evidence>
<evidence type="ECO:0000256" key="2">
    <source>
        <dbReference type="ARBA" id="ARBA00008163"/>
    </source>
</evidence>
<accession>A0AAE9ZAK5</accession>
<protein>
    <submittedName>
        <fullName evidence="9">Outer membrane protein transport protein</fullName>
    </submittedName>
</protein>
<evidence type="ECO:0000256" key="4">
    <source>
        <dbReference type="ARBA" id="ARBA00022692"/>
    </source>
</evidence>
<name>A0AAE9ZAK5_9PROT</name>
<dbReference type="InterPro" id="IPR005017">
    <property type="entry name" value="OMPP1/FadL/TodX"/>
</dbReference>
<feature type="chain" id="PRO_5042010342" evidence="8">
    <location>
        <begin position="26"/>
        <end position="447"/>
    </location>
</feature>
<dbReference type="PANTHER" id="PTHR35093">
    <property type="entry name" value="OUTER MEMBRANE PROTEIN NMB0088-RELATED"/>
    <property type="match status" value="1"/>
</dbReference>
<evidence type="ECO:0000256" key="3">
    <source>
        <dbReference type="ARBA" id="ARBA00022452"/>
    </source>
</evidence>
<reference evidence="9" key="1">
    <citation type="submission" date="2023-02" db="EMBL/GenBank/DDBJ databases">
        <title>Genome sequence of Hyphococcus flavus.</title>
        <authorList>
            <person name="Rong J.-C."/>
            <person name="Zhao Q."/>
            <person name="Yi M."/>
            <person name="Wu J.-Y."/>
        </authorList>
    </citation>
    <scope>NUCLEOTIDE SEQUENCE</scope>
    <source>
        <strain evidence="9">MCCC 1K03223</strain>
    </source>
</reference>
<keyword evidence="4" id="KW-0812">Transmembrane</keyword>
<dbReference type="SUPFAM" id="SSF56935">
    <property type="entry name" value="Porins"/>
    <property type="match status" value="1"/>
</dbReference>
<dbReference type="Proteomes" id="UP001214043">
    <property type="component" value="Chromosome"/>
</dbReference>